<evidence type="ECO:0000313" key="2">
    <source>
        <dbReference type="Proteomes" id="UP000002440"/>
    </source>
</evidence>
<dbReference type="EMBL" id="CP000284">
    <property type="protein sequence ID" value="ABE50865.1"/>
    <property type="molecule type" value="Genomic_DNA"/>
</dbReference>
<dbReference type="Proteomes" id="UP000002440">
    <property type="component" value="Chromosome"/>
</dbReference>
<sequence length="106" mass="12280">MLHACRKCRLPCKIHMAHGSMKEDRMQQSLLRAVELALDGDWDGAHRIAQDANEEVAHWIHAVLHKIEGDEWNSRYWYRRTSHAYEEYADPQEELRAIAAVLTGGN</sequence>
<evidence type="ECO:0000313" key="1">
    <source>
        <dbReference type="EMBL" id="ABE50865.1"/>
    </source>
</evidence>
<gene>
    <name evidence="1" type="ordered locus">Mfla_2600</name>
</gene>
<protein>
    <submittedName>
        <fullName evidence="1">Uncharacterized protein</fullName>
    </submittedName>
</protein>
<name>Q1GY22_METFK</name>
<dbReference type="AlphaFoldDB" id="Q1GY22"/>
<dbReference type="HOGENOM" id="CLU_165468_1_0_4"/>
<reference evidence="1 2" key="1">
    <citation type="submission" date="2006-03" db="EMBL/GenBank/DDBJ databases">
        <title>Complete sequence of Methylobacillus flagellatus KT.</title>
        <authorList>
            <consortium name="US DOE Joint Genome Institute"/>
            <person name="Copeland A."/>
            <person name="Lucas S."/>
            <person name="Lapidus A."/>
            <person name="Barry K."/>
            <person name="Detter J.C."/>
            <person name="Glavina del Rio T."/>
            <person name="Hammon N."/>
            <person name="Israni S."/>
            <person name="Dalin E."/>
            <person name="Tice H."/>
            <person name="Pitluck S."/>
            <person name="Brettin T."/>
            <person name="Bruce D."/>
            <person name="Han C."/>
            <person name="Tapia R."/>
            <person name="Saunders E."/>
            <person name="Gilna P."/>
            <person name="Schmutz J."/>
            <person name="Larimer F."/>
            <person name="Land M."/>
            <person name="Kyrpides N."/>
            <person name="Anderson I."/>
            <person name="Richardson P."/>
        </authorList>
    </citation>
    <scope>NUCLEOTIDE SEQUENCE [LARGE SCALE GENOMIC DNA]</scope>
    <source>
        <strain evidence="2">KT / ATCC 51484 / DSM 6875</strain>
    </source>
</reference>
<dbReference type="KEGG" id="mfa:Mfla_2600"/>
<keyword evidence="2" id="KW-1185">Reference proteome</keyword>
<proteinExistence type="predicted"/>
<accession>Q1GY22</accession>
<dbReference type="eggNOG" id="ENOG5030XPN">
    <property type="taxonomic scope" value="Bacteria"/>
</dbReference>
<organism evidence="1 2">
    <name type="scientific">Methylobacillus flagellatus (strain ATCC 51484 / DSM 6875 / VKM B-1610 / KT)</name>
    <dbReference type="NCBI Taxonomy" id="265072"/>
    <lineage>
        <taxon>Bacteria</taxon>
        <taxon>Pseudomonadati</taxon>
        <taxon>Pseudomonadota</taxon>
        <taxon>Betaproteobacteria</taxon>
        <taxon>Nitrosomonadales</taxon>
        <taxon>Methylophilaceae</taxon>
        <taxon>Methylobacillus</taxon>
    </lineage>
</organism>